<keyword evidence="9" id="KW-1185">Reference proteome</keyword>
<dbReference type="SUPFAM" id="SSF46785">
    <property type="entry name" value="Winged helix' DNA-binding domain"/>
    <property type="match status" value="1"/>
</dbReference>
<proteinExistence type="predicted"/>
<evidence type="ECO:0000259" key="7">
    <source>
        <dbReference type="PROSITE" id="PS50039"/>
    </source>
</evidence>
<evidence type="ECO:0000313" key="9">
    <source>
        <dbReference type="Proteomes" id="UP000092321"/>
    </source>
</evidence>
<evidence type="ECO:0000256" key="1">
    <source>
        <dbReference type="ARBA" id="ARBA00004123"/>
    </source>
</evidence>
<dbReference type="InterPro" id="IPR036388">
    <property type="entry name" value="WH-like_DNA-bd_sf"/>
</dbReference>
<dbReference type="OrthoDB" id="5954824at2759"/>
<evidence type="ECO:0000256" key="3">
    <source>
        <dbReference type="ARBA" id="ARBA00023125"/>
    </source>
</evidence>
<evidence type="ECO:0000313" key="8">
    <source>
        <dbReference type="EMBL" id="OBA25296.1"/>
    </source>
</evidence>
<dbReference type="AlphaFoldDB" id="A0A1B7T977"/>
<comment type="caution">
    <text evidence="8">The sequence shown here is derived from an EMBL/GenBank/DDBJ whole genome shotgun (WGS) entry which is preliminary data.</text>
</comment>
<dbReference type="GO" id="GO:0005634">
    <property type="term" value="C:nucleus"/>
    <property type="evidence" value="ECO:0007669"/>
    <property type="project" value="UniProtKB-SubCell"/>
</dbReference>
<evidence type="ECO:0000256" key="5">
    <source>
        <dbReference type="ARBA" id="ARBA00023242"/>
    </source>
</evidence>
<keyword evidence="5 6" id="KW-0539">Nucleus</keyword>
<feature type="non-terminal residue" evidence="8">
    <location>
        <position position="97"/>
    </location>
</feature>
<dbReference type="Gene3D" id="1.10.10.10">
    <property type="entry name" value="Winged helix-like DNA-binding domain superfamily/Winged helix DNA-binding domain"/>
    <property type="match status" value="1"/>
</dbReference>
<dbReference type="PRINTS" id="PR00053">
    <property type="entry name" value="FORKHEAD"/>
</dbReference>
<sequence length="97" mass="10732">MRTDYGTLDELLAEIGLPSTKATGLYDENTKPPYSYAAMIALSIMVSGMGQLTLSQIYQWISSHFPFYKLGDSGWQNSIRHNLSLNSAFFKGGKSSD</sequence>
<dbReference type="Pfam" id="PF00250">
    <property type="entry name" value="Forkhead"/>
    <property type="match status" value="1"/>
</dbReference>
<evidence type="ECO:0000256" key="6">
    <source>
        <dbReference type="PROSITE-ProRule" id="PRU00089"/>
    </source>
</evidence>
<dbReference type="GO" id="GO:0000978">
    <property type="term" value="F:RNA polymerase II cis-regulatory region sequence-specific DNA binding"/>
    <property type="evidence" value="ECO:0007669"/>
    <property type="project" value="TreeGrafter"/>
</dbReference>
<dbReference type="GO" id="GO:0000981">
    <property type="term" value="F:DNA-binding transcription factor activity, RNA polymerase II-specific"/>
    <property type="evidence" value="ECO:0007669"/>
    <property type="project" value="TreeGrafter"/>
</dbReference>
<feature type="DNA-binding region" description="Fork-head" evidence="6">
    <location>
        <begin position="31"/>
        <end position="97"/>
    </location>
</feature>
<reference evidence="9" key="1">
    <citation type="journal article" date="2016" name="Proc. Natl. Acad. Sci. U.S.A.">
        <title>Comparative genomics of biotechnologically important yeasts.</title>
        <authorList>
            <person name="Riley R."/>
            <person name="Haridas S."/>
            <person name="Wolfe K.H."/>
            <person name="Lopes M.R."/>
            <person name="Hittinger C.T."/>
            <person name="Goeker M."/>
            <person name="Salamov A.A."/>
            <person name="Wisecaver J.H."/>
            <person name="Long T.M."/>
            <person name="Calvey C.H."/>
            <person name="Aerts A.L."/>
            <person name="Barry K.W."/>
            <person name="Choi C."/>
            <person name="Clum A."/>
            <person name="Coughlan A.Y."/>
            <person name="Deshpande S."/>
            <person name="Douglass A.P."/>
            <person name="Hanson S.J."/>
            <person name="Klenk H.-P."/>
            <person name="LaButti K.M."/>
            <person name="Lapidus A."/>
            <person name="Lindquist E.A."/>
            <person name="Lipzen A.M."/>
            <person name="Meier-Kolthoff J.P."/>
            <person name="Ohm R.A."/>
            <person name="Otillar R.P."/>
            <person name="Pangilinan J.L."/>
            <person name="Peng Y."/>
            <person name="Rokas A."/>
            <person name="Rosa C.A."/>
            <person name="Scheuner C."/>
            <person name="Sibirny A.A."/>
            <person name="Slot J.C."/>
            <person name="Stielow J.B."/>
            <person name="Sun H."/>
            <person name="Kurtzman C.P."/>
            <person name="Blackwell M."/>
            <person name="Grigoriev I.V."/>
            <person name="Jeffries T.W."/>
        </authorList>
    </citation>
    <scope>NUCLEOTIDE SEQUENCE [LARGE SCALE GENOMIC DNA]</scope>
    <source>
        <strain evidence="9">NRRL Y-1626</strain>
    </source>
</reference>
<evidence type="ECO:0000256" key="2">
    <source>
        <dbReference type="ARBA" id="ARBA00023015"/>
    </source>
</evidence>
<protein>
    <submittedName>
        <fullName evidence="8">Winged helix DNA-binding domain-containing protein</fullName>
    </submittedName>
</protein>
<dbReference type="Proteomes" id="UP000092321">
    <property type="component" value="Unassembled WGS sequence"/>
</dbReference>
<keyword evidence="3 6" id="KW-0238">DNA-binding</keyword>
<dbReference type="PANTHER" id="PTHR45881">
    <property type="entry name" value="CHECKPOINT SUPPRESSOR 1-LIKE, ISOFORM A-RELATED"/>
    <property type="match status" value="1"/>
</dbReference>
<accession>A0A1B7T977</accession>
<dbReference type="PROSITE" id="PS00658">
    <property type="entry name" value="FORK_HEAD_2"/>
    <property type="match status" value="1"/>
</dbReference>
<gene>
    <name evidence="8" type="ORF">HANVADRAFT_27262</name>
</gene>
<dbReference type="InterPro" id="IPR036390">
    <property type="entry name" value="WH_DNA-bd_sf"/>
</dbReference>
<feature type="domain" description="Fork-head" evidence="7">
    <location>
        <begin position="31"/>
        <end position="97"/>
    </location>
</feature>
<dbReference type="InterPro" id="IPR030456">
    <property type="entry name" value="TF_fork_head_CS_2"/>
</dbReference>
<dbReference type="InterPro" id="IPR001766">
    <property type="entry name" value="Fork_head_dom"/>
</dbReference>
<dbReference type="EMBL" id="LXPE01000156">
    <property type="protein sequence ID" value="OBA25296.1"/>
    <property type="molecule type" value="Genomic_DNA"/>
</dbReference>
<organism evidence="8 9">
    <name type="scientific">Hanseniaspora valbyensis NRRL Y-1626</name>
    <dbReference type="NCBI Taxonomy" id="766949"/>
    <lineage>
        <taxon>Eukaryota</taxon>
        <taxon>Fungi</taxon>
        <taxon>Dikarya</taxon>
        <taxon>Ascomycota</taxon>
        <taxon>Saccharomycotina</taxon>
        <taxon>Saccharomycetes</taxon>
        <taxon>Saccharomycodales</taxon>
        <taxon>Saccharomycodaceae</taxon>
        <taxon>Hanseniaspora</taxon>
    </lineage>
</organism>
<dbReference type="SMART" id="SM00339">
    <property type="entry name" value="FH"/>
    <property type="match status" value="1"/>
</dbReference>
<name>A0A1B7T977_9ASCO</name>
<keyword evidence="4" id="KW-0804">Transcription</keyword>
<keyword evidence="2" id="KW-0805">Transcription regulation</keyword>
<dbReference type="PANTHER" id="PTHR45881:SF1">
    <property type="entry name" value="FORK HEAD PROTEIN HOMOLOG 2"/>
    <property type="match status" value="1"/>
</dbReference>
<comment type="subcellular location">
    <subcellularLocation>
        <location evidence="1 6">Nucleus</location>
    </subcellularLocation>
</comment>
<dbReference type="PROSITE" id="PS50039">
    <property type="entry name" value="FORK_HEAD_3"/>
    <property type="match status" value="1"/>
</dbReference>
<evidence type="ECO:0000256" key="4">
    <source>
        <dbReference type="ARBA" id="ARBA00023163"/>
    </source>
</evidence>
<dbReference type="CDD" id="cd00059">
    <property type="entry name" value="FH_FOX"/>
    <property type="match status" value="1"/>
</dbReference>